<dbReference type="InterPro" id="IPR007253">
    <property type="entry name" value="Cell_wall-bd_2"/>
</dbReference>
<organism evidence="1 2">
    <name type="scientific">Romboutsia maritimum</name>
    <dbReference type="NCBI Taxonomy" id="2020948"/>
    <lineage>
        <taxon>Bacteria</taxon>
        <taxon>Bacillati</taxon>
        <taxon>Bacillota</taxon>
        <taxon>Clostridia</taxon>
        <taxon>Peptostreptococcales</taxon>
        <taxon>Peptostreptococcaceae</taxon>
        <taxon>Romboutsia</taxon>
    </lineage>
</organism>
<name>A0A371IPR1_9FIRM</name>
<sequence>DATSIASVSANKNMPILLSPANGTDIYDKYIKENDIKKSYIIGQTNAISKGVENKLVNPERIGGIDRNETNAKIISKFYTTDKVNNMFVCKNGMKEESHLIDALSVGSLAAKQNAPVVIVGENLGNAQREVLKSKSAKTITQVGGGCDNGFNEIEKMYKEIA</sequence>
<dbReference type="InterPro" id="IPR051922">
    <property type="entry name" value="Bact_Sporulation_Assoc"/>
</dbReference>
<keyword evidence="2" id="KW-1185">Reference proteome</keyword>
<accession>A0A371IPR1</accession>
<evidence type="ECO:0000313" key="2">
    <source>
        <dbReference type="Proteomes" id="UP000243494"/>
    </source>
</evidence>
<dbReference type="PANTHER" id="PTHR30032:SF8">
    <property type="entry name" value="GERMINATION-SPECIFIC N-ACETYLMURAMOYL-L-ALANINE AMIDASE"/>
    <property type="match status" value="1"/>
</dbReference>
<dbReference type="EMBL" id="NOJZ02000052">
    <property type="protein sequence ID" value="RDY22466.1"/>
    <property type="molecule type" value="Genomic_DNA"/>
</dbReference>
<dbReference type="Gene3D" id="3.40.50.12090">
    <property type="match status" value="1"/>
</dbReference>
<dbReference type="RefSeq" id="WP_147294094.1">
    <property type="nucleotide sequence ID" value="NZ_NOJZ02000052.1"/>
</dbReference>
<proteinExistence type="predicted"/>
<dbReference type="Proteomes" id="UP000243494">
    <property type="component" value="Unassembled WGS sequence"/>
</dbReference>
<dbReference type="PANTHER" id="PTHR30032">
    <property type="entry name" value="N-ACETYLMURAMOYL-L-ALANINE AMIDASE-RELATED"/>
    <property type="match status" value="1"/>
</dbReference>
<reference evidence="1 2" key="1">
    <citation type="journal article" date="2017" name="Genome Announc.">
        <title>Draft Genome Sequence of Romboutsia maritimum sp. nov. Strain CCRI-22766(T), Isolated from Coastal Estuarine Mud.</title>
        <authorList>
            <person name="Maheux A.F."/>
            <person name="Boudreau D.K."/>
            <person name="Berube E."/>
            <person name="Boissinot M."/>
            <person name="Raymond F."/>
            <person name="Brodeur S."/>
            <person name="Corbeil J."/>
            <person name="Brightwell G."/>
            <person name="Broda D."/>
            <person name="Omar R.F."/>
            <person name="Bergeron M.G."/>
        </authorList>
    </citation>
    <scope>NUCLEOTIDE SEQUENCE [LARGE SCALE GENOMIC DNA]</scope>
    <source>
        <strain evidence="1 2">CCRI-22766</strain>
    </source>
</reference>
<evidence type="ECO:0000313" key="1">
    <source>
        <dbReference type="EMBL" id="RDY22466.1"/>
    </source>
</evidence>
<protein>
    <submittedName>
        <fullName evidence="1">Cell wall-binding repeat-containing protein</fullName>
    </submittedName>
</protein>
<gene>
    <name evidence="1" type="ORF">CHF27_013290</name>
</gene>
<dbReference type="Pfam" id="PF04122">
    <property type="entry name" value="CW_binding_2"/>
    <property type="match status" value="2"/>
</dbReference>
<feature type="non-terminal residue" evidence="1">
    <location>
        <position position="1"/>
    </location>
</feature>
<dbReference type="AlphaFoldDB" id="A0A371IPR1"/>
<comment type="caution">
    <text evidence="1">The sequence shown here is derived from an EMBL/GenBank/DDBJ whole genome shotgun (WGS) entry which is preliminary data.</text>
</comment>